<evidence type="ECO:0000313" key="11">
    <source>
        <dbReference type="EMBL" id="SHK28713.1"/>
    </source>
</evidence>
<evidence type="ECO:0000256" key="8">
    <source>
        <dbReference type="ARBA" id="ARBA00039149"/>
    </source>
</evidence>
<dbReference type="GO" id="GO:0016879">
    <property type="term" value="F:ligase activity, forming carbon-nitrogen bonds"/>
    <property type="evidence" value="ECO:0007669"/>
    <property type="project" value="UniProtKB-UniRule"/>
</dbReference>
<comment type="pathway">
    <text evidence="1 10">Purine metabolism; 7-cyano-7-deazaguanine biosynthesis.</text>
</comment>
<dbReference type="Proteomes" id="UP000184082">
    <property type="component" value="Unassembled WGS sequence"/>
</dbReference>
<dbReference type="EC" id="6.3.4.20" evidence="8 10"/>
<accession>A0A1M6R8D3</accession>
<reference evidence="11 12" key="1">
    <citation type="submission" date="2016-11" db="EMBL/GenBank/DDBJ databases">
        <authorList>
            <person name="Jaros S."/>
            <person name="Januszkiewicz K."/>
            <person name="Wedrychowicz H."/>
        </authorList>
    </citation>
    <scope>NUCLEOTIDE SEQUENCE [LARGE SCALE GENOMIC DNA]</scope>
    <source>
        <strain evidence="11 12">DSM 14501</strain>
    </source>
</reference>
<dbReference type="Pfam" id="PF06508">
    <property type="entry name" value="QueC"/>
    <property type="match status" value="1"/>
</dbReference>
<dbReference type="CDD" id="cd01995">
    <property type="entry name" value="QueC-like"/>
    <property type="match status" value="1"/>
</dbReference>
<keyword evidence="12" id="KW-1185">Reference proteome</keyword>
<keyword evidence="2 10" id="KW-0436">Ligase</keyword>
<dbReference type="AlphaFoldDB" id="A0A1M6R8D3"/>
<gene>
    <name evidence="10" type="primary">queC</name>
    <name evidence="11" type="ORF">SAMN02745883_01733</name>
</gene>
<evidence type="ECO:0000256" key="6">
    <source>
        <dbReference type="ARBA" id="ARBA00022840"/>
    </source>
</evidence>
<comment type="catalytic activity">
    <reaction evidence="9 10">
        <text>7-carboxy-7-carbaguanine + NH4(+) + 2 ATP = 7-cyano-7-carbaguanine + 2 AMP + 2 diphosphate + 2 H(+)</text>
        <dbReference type="Rhea" id="RHEA:27982"/>
        <dbReference type="ChEBI" id="CHEBI:15378"/>
        <dbReference type="ChEBI" id="CHEBI:28938"/>
        <dbReference type="ChEBI" id="CHEBI:30616"/>
        <dbReference type="ChEBI" id="CHEBI:33019"/>
        <dbReference type="ChEBI" id="CHEBI:45075"/>
        <dbReference type="ChEBI" id="CHEBI:61036"/>
        <dbReference type="ChEBI" id="CHEBI:456215"/>
        <dbReference type="EC" id="6.3.4.20"/>
    </reaction>
</comment>
<feature type="binding site" evidence="10">
    <location>
        <position position="186"/>
    </location>
    <ligand>
        <name>Zn(2+)</name>
        <dbReference type="ChEBI" id="CHEBI:29105"/>
    </ligand>
</feature>
<dbReference type="InterPro" id="IPR018317">
    <property type="entry name" value="QueC"/>
</dbReference>
<keyword evidence="5 10" id="KW-0862">Zinc</keyword>
<dbReference type="HAMAP" id="MF_01633">
    <property type="entry name" value="QueC"/>
    <property type="match status" value="1"/>
</dbReference>
<dbReference type="RefSeq" id="WP_072967618.1">
    <property type="nucleotide sequence ID" value="NZ_FRAJ01000013.1"/>
</dbReference>
<dbReference type="InterPro" id="IPR014729">
    <property type="entry name" value="Rossmann-like_a/b/a_fold"/>
</dbReference>
<evidence type="ECO:0000256" key="7">
    <source>
        <dbReference type="ARBA" id="ARBA00037993"/>
    </source>
</evidence>
<keyword evidence="6 10" id="KW-0067">ATP-binding</keyword>
<name>A0A1M6R8D3_9FIRM</name>
<feature type="binding site" evidence="10">
    <location>
        <position position="197"/>
    </location>
    <ligand>
        <name>Zn(2+)</name>
        <dbReference type="ChEBI" id="CHEBI:29105"/>
    </ligand>
</feature>
<dbReference type="PANTHER" id="PTHR42914">
    <property type="entry name" value="7-CYANO-7-DEAZAGUANINE SYNTHASE"/>
    <property type="match status" value="1"/>
</dbReference>
<comment type="cofactor">
    <cofactor evidence="10">
        <name>Zn(2+)</name>
        <dbReference type="ChEBI" id="CHEBI:29105"/>
    </cofactor>
    <text evidence="10">Binds 1 zinc ion per subunit.</text>
</comment>
<dbReference type="EMBL" id="FRAJ01000013">
    <property type="protein sequence ID" value="SHK28713.1"/>
    <property type="molecule type" value="Genomic_DNA"/>
</dbReference>
<keyword evidence="4 10" id="KW-0547">Nucleotide-binding</keyword>
<dbReference type="UniPathway" id="UPA00391"/>
<dbReference type="GO" id="GO:0005524">
    <property type="term" value="F:ATP binding"/>
    <property type="evidence" value="ECO:0007669"/>
    <property type="project" value="UniProtKB-UniRule"/>
</dbReference>
<keyword evidence="3 10" id="KW-0479">Metal-binding</keyword>
<feature type="binding site" evidence="10">
    <location>
        <begin position="8"/>
        <end position="18"/>
    </location>
    <ligand>
        <name>ATP</name>
        <dbReference type="ChEBI" id="CHEBI:30616"/>
    </ligand>
</feature>
<feature type="binding site" evidence="10">
    <location>
        <position position="200"/>
    </location>
    <ligand>
        <name>Zn(2+)</name>
        <dbReference type="ChEBI" id="CHEBI:29105"/>
    </ligand>
</feature>
<dbReference type="GO" id="GO:0008616">
    <property type="term" value="P:tRNA queuosine(34) biosynthetic process"/>
    <property type="evidence" value="ECO:0007669"/>
    <property type="project" value="UniProtKB-UniRule"/>
</dbReference>
<dbReference type="Gene3D" id="3.40.50.620">
    <property type="entry name" value="HUPs"/>
    <property type="match status" value="1"/>
</dbReference>
<dbReference type="SUPFAM" id="SSF52402">
    <property type="entry name" value="Adenine nucleotide alpha hydrolases-like"/>
    <property type="match status" value="1"/>
</dbReference>
<dbReference type="PIRSF" id="PIRSF006293">
    <property type="entry name" value="ExsB"/>
    <property type="match status" value="1"/>
</dbReference>
<dbReference type="STRING" id="1121266.SAMN02745883_01733"/>
<protein>
    <recommendedName>
        <fullName evidence="8 10">7-cyano-7-deazaguanine synthase</fullName>
        <ecNumber evidence="8 10">6.3.4.20</ecNumber>
    </recommendedName>
    <alternativeName>
        <fullName evidence="10">7-cyano-7-carbaguanine synthase</fullName>
    </alternativeName>
    <alternativeName>
        <fullName evidence="10">PreQ(0) synthase</fullName>
    </alternativeName>
    <alternativeName>
        <fullName evidence="10">Queuosine biosynthesis protein QueC</fullName>
    </alternativeName>
</protein>
<dbReference type="NCBIfam" id="TIGR00364">
    <property type="entry name" value="7-cyano-7-deazaguanine synthase QueC"/>
    <property type="match status" value="1"/>
</dbReference>
<keyword evidence="10" id="KW-0671">Queuosine biosynthesis</keyword>
<evidence type="ECO:0000256" key="9">
    <source>
        <dbReference type="ARBA" id="ARBA00047890"/>
    </source>
</evidence>
<evidence type="ECO:0000256" key="4">
    <source>
        <dbReference type="ARBA" id="ARBA00022741"/>
    </source>
</evidence>
<organism evidence="11 12">
    <name type="scientific">Caminicella sporogenes DSM 14501</name>
    <dbReference type="NCBI Taxonomy" id="1121266"/>
    <lineage>
        <taxon>Bacteria</taxon>
        <taxon>Bacillati</taxon>
        <taxon>Bacillota</taxon>
        <taxon>Clostridia</taxon>
        <taxon>Peptostreptococcales</taxon>
        <taxon>Caminicellaceae</taxon>
        <taxon>Caminicella</taxon>
    </lineage>
</organism>
<dbReference type="GO" id="GO:0008270">
    <property type="term" value="F:zinc ion binding"/>
    <property type="evidence" value="ECO:0007669"/>
    <property type="project" value="UniProtKB-UniRule"/>
</dbReference>
<sequence>MKKAVVLLSGGLDSTTCMAVAKSEGYELYPISFDYGQRHNRELECAKNVAKYFGVKQHKIIKMENVGGSALTDKNIDVPDYKGDNEIPVTYVPARNILFLSYALGYAEVIGAEAIFIGVSAVDYSGYPDCRPEFIKAFQKVVDEGTAAGVKGKSIEIKAPLIYLSKAETIKLGTKLGAPYELTTSCYKGGEKACGVCDSCVLRLKGFEEAGIKDKIEYERSL</sequence>
<proteinExistence type="inferred from homology"/>
<feature type="binding site" evidence="10">
    <location>
        <position position="194"/>
    </location>
    <ligand>
        <name>Zn(2+)</name>
        <dbReference type="ChEBI" id="CHEBI:29105"/>
    </ligand>
</feature>
<comment type="function">
    <text evidence="10">Catalyzes the ATP-dependent conversion of 7-carboxy-7-deazaguanine (CDG) to 7-cyano-7-deazaguanine (preQ(0)).</text>
</comment>
<evidence type="ECO:0000256" key="3">
    <source>
        <dbReference type="ARBA" id="ARBA00022723"/>
    </source>
</evidence>
<comment type="subunit">
    <text evidence="10">Homodimer.</text>
</comment>
<dbReference type="PANTHER" id="PTHR42914:SF1">
    <property type="entry name" value="7-CYANO-7-DEAZAGUANINE SYNTHASE"/>
    <property type="match status" value="1"/>
</dbReference>
<evidence type="ECO:0000313" key="12">
    <source>
        <dbReference type="Proteomes" id="UP000184082"/>
    </source>
</evidence>
<comment type="similarity">
    <text evidence="7 10">Belongs to the QueC family.</text>
</comment>
<evidence type="ECO:0000256" key="2">
    <source>
        <dbReference type="ARBA" id="ARBA00022598"/>
    </source>
</evidence>
<evidence type="ECO:0000256" key="1">
    <source>
        <dbReference type="ARBA" id="ARBA00005061"/>
    </source>
</evidence>
<evidence type="ECO:0000256" key="5">
    <source>
        <dbReference type="ARBA" id="ARBA00022833"/>
    </source>
</evidence>
<evidence type="ECO:0000256" key="10">
    <source>
        <dbReference type="HAMAP-Rule" id="MF_01633"/>
    </source>
</evidence>